<evidence type="ECO:0000313" key="2">
    <source>
        <dbReference type="EMBL" id="VDP10685.1"/>
    </source>
</evidence>
<gene>
    <name evidence="2" type="ORF">HPBE_LOCUS18122</name>
</gene>
<dbReference type="Pfam" id="PF02886">
    <property type="entry name" value="LBP_BPI_CETP_C"/>
    <property type="match status" value="1"/>
</dbReference>
<reference evidence="4" key="2">
    <citation type="submission" date="2019-09" db="UniProtKB">
        <authorList>
            <consortium name="WormBaseParasite"/>
        </authorList>
    </citation>
    <scope>IDENTIFICATION</scope>
</reference>
<organism evidence="3 4">
    <name type="scientific">Heligmosomoides polygyrus</name>
    <name type="common">Parasitic roundworm</name>
    <dbReference type="NCBI Taxonomy" id="6339"/>
    <lineage>
        <taxon>Eukaryota</taxon>
        <taxon>Metazoa</taxon>
        <taxon>Ecdysozoa</taxon>
        <taxon>Nematoda</taxon>
        <taxon>Chromadorea</taxon>
        <taxon>Rhabditida</taxon>
        <taxon>Rhabditina</taxon>
        <taxon>Rhabditomorpha</taxon>
        <taxon>Strongyloidea</taxon>
        <taxon>Heligmosomidae</taxon>
        <taxon>Heligmosomoides</taxon>
    </lineage>
</organism>
<keyword evidence="3" id="KW-1185">Reference proteome</keyword>
<dbReference type="Gene3D" id="3.15.20.10">
    <property type="entry name" value="Bactericidal permeability-increasing protein, domain 2"/>
    <property type="match status" value="1"/>
</dbReference>
<dbReference type="InterPro" id="IPR001124">
    <property type="entry name" value="Lipid-bd_serum_glycop_C"/>
</dbReference>
<dbReference type="AlphaFoldDB" id="A0A183G8D7"/>
<accession>A0A183G8D7</accession>
<evidence type="ECO:0000313" key="4">
    <source>
        <dbReference type="WBParaSite" id="HPBE_0001812301-mRNA-1"/>
    </source>
</evidence>
<reference evidence="2 3" key="1">
    <citation type="submission" date="2018-11" db="EMBL/GenBank/DDBJ databases">
        <authorList>
            <consortium name="Pathogen Informatics"/>
        </authorList>
    </citation>
    <scope>NUCLEOTIDE SEQUENCE [LARGE SCALE GENOMIC DNA]</scope>
</reference>
<dbReference type="SUPFAM" id="SSF55394">
    <property type="entry name" value="Bactericidal permeability-increasing protein, BPI"/>
    <property type="match status" value="1"/>
</dbReference>
<dbReference type="SMART" id="SM00329">
    <property type="entry name" value="BPI2"/>
    <property type="match status" value="1"/>
</dbReference>
<accession>A0A3P8BWV3</accession>
<sequence length="326" mass="35680">MLSIIFPKAGKRGVEVPVDGRSGTPLLELHGLLSLTREAKTRAKEAVIRSRVELEDNGDVGQAILAIEDDVVDLVVEQATGGFPGRTVSLTPKDFASTFNVDRLRHLMIDLTLMDASATHEDFSVGMSGQVSSTKTNDVSPYHVPFPFRLPRNAQRRMAEVVISDYLVNSILYHAHRTNSLLFHVDSKVPVIGSVLKTTCGPDEVCLADQVEEIGEAFPNKKLELIIRTTRPPVISFHKGKLSITRLSFIDGVDFFGLDVNDLDGLRKTTKMALENMANAIFSAGIPLTSSTLESLRLSALHVTVLPGVVLLQANVDLYSSFYNHS</sequence>
<feature type="domain" description="Lipid-binding serum glycoprotein C-terminal" evidence="1">
    <location>
        <begin position="153"/>
        <end position="314"/>
    </location>
</feature>
<dbReference type="PANTHER" id="PTHR10504:SF134">
    <property type="entry name" value="BPI2 DOMAIN-CONTAINING PROTEIN"/>
    <property type="match status" value="1"/>
</dbReference>
<evidence type="ECO:0000259" key="1">
    <source>
        <dbReference type="SMART" id="SM00329"/>
    </source>
</evidence>
<evidence type="ECO:0000313" key="3">
    <source>
        <dbReference type="Proteomes" id="UP000050761"/>
    </source>
</evidence>
<dbReference type="InterPro" id="IPR017943">
    <property type="entry name" value="Bactericidal_perm-incr_a/b_dom"/>
</dbReference>
<dbReference type="WBParaSite" id="HPBE_0001812301-mRNA-1">
    <property type="protein sequence ID" value="HPBE_0001812301-mRNA-1"/>
    <property type="gene ID" value="HPBE_0001812301"/>
</dbReference>
<dbReference type="Proteomes" id="UP000050761">
    <property type="component" value="Unassembled WGS sequence"/>
</dbReference>
<dbReference type="PANTHER" id="PTHR10504">
    <property type="entry name" value="BACTERICIDAL PERMEABILITY-INCREASING BPI PROTEIN-RELATED"/>
    <property type="match status" value="1"/>
</dbReference>
<dbReference type="GO" id="GO:0005615">
    <property type="term" value="C:extracellular space"/>
    <property type="evidence" value="ECO:0007669"/>
    <property type="project" value="TreeGrafter"/>
</dbReference>
<dbReference type="GO" id="GO:0008289">
    <property type="term" value="F:lipid binding"/>
    <property type="evidence" value="ECO:0007669"/>
    <property type="project" value="InterPro"/>
</dbReference>
<dbReference type="InterPro" id="IPR032942">
    <property type="entry name" value="BPI/LBP/Plunc"/>
</dbReference>
<proteinExistence type="predicted"/>
<dbReference type="OrthoDB" id="10255543at2759"/>
<name>A0A183G8D7_HELPZ</name>
<protein>
    <submittedName>
        <fullName evidence="4">BPI2 domain-containing protein</fullName>
    </submittedName>
</protein>
<dbReference type="EMBL" id="UZAH01030475">
    <property type="protein sequence ID" value="VDP10685.1"/>
    <property type="molecule type" value="Genomic_DNA"/>
</dbReference>